<comment type="catalytic activity">
    <reaction evidence="1">
        <text>ATP + protein L-histidine = ADP + protein N-phospho-L-histidine.</text>
        <dbReference type="EC" id="2.7.13.3"/>
    </reaction>
</comment>
<evidence type="ECO:0000256" key="6">
    <source>
        <dbReference type="ARBA" id="ARBA00023012"/>
    </source>
</evidence>
<evidence type="ECO:0000259" key="7">
    <source>
        <dbReference type="PROSITE" id="PS50109"/>
    </source>
</evidence>
<dbReference type="Gene3D" id="1.10.287.130">
    <property type="match status" value="1"/>
</dbReference>
<evidence type="ECO:0000256" key="1">
    <source>
        <dbReference type="ARBA" id="ARBA00000085"/>
    </source>
</evidence>
<dbReference type="SUPFAM" id="SSF55874">
    <property type="entry name" value="ATPase domain of HSP90 chaperone/DNA topoisomerase II/histidine kinase"/>
    <property type="match status" value="1"/>
</dbReference>
<evidence type="ECO:0000256" key="3">
    <source>
        <dbReference type="ARBA" id="ARBA00022553"/>
    </source>
</evidence>
<protein>
    <recommendedName>
        <fullName evidence="2">histidine kinase</fullName>
        <ecNumber evidence="2">2.7.13.3</ecNumber>
    </recommendedName>
</protein>
<dbReference type="CDD" id="cd00082">
    <property type="entry name" value="HisKA"/>
    <property type="match status" value="1"/>
</dbReference>
<proteinExistence type="predicted"/>
<reference evidence="8 9" key="1">
    <citation type="submission" date="2018-01" db="EMBL/GenBank/DDBJ databases">
        <title>Genomic Encyclopedia of Type Strains, Phase I: the one thousand microbial genomes (KMG-I) project.</title>
        <authorList>
            <person name="Goeker M."/>
        </authorList>
    </citation>
    <scope>NUCLEOTIDE SEQUENCE [LARGE SCALE GENOMIC DNA]</scope>
    <source>
        <strain evidence="8 9">DSM 17960</strain>
    </source>
</reference>
<gene>
    <name evidence="8" type="ORF">Q361_101243</name>
</gene>
<dbReference type="EC" id="2.7.13.3" evidence="2"/>
<keyword evidence="4" id="KW-0808">Transferase</keyword>
<keyword evidence="5" id="KW-0418">Kinase</keyword>
<dbReference type="InterPro" id="IPR036890">
    <property type="entry name" value="HATPase_C_sf"/>
</dbReference>
<dbReference type="AlphaFoldDB" id="A0A2S4NBR1"/>
<dbReference type="Proteomes" id="UP000237056">
    <property type="component" value="Unassembled WGS sequence"/>
</dbReference>
<accession>A0A2S4NBR1</accession>
<keyword evidence="6" id="KW-0902">Two-component regulatory system</keyword>
<evidence type="ECO:0000313" key="8">
    <source>
        <dbReference type="EMBL" id="POS03136.1"/>
    </source>
</evidence>
<dbReference type="SMART" id="SM00388">
    <property type="entry name" value="HisKA"/>
    <property type="match status" value="1"/>
</dbReference>
<organism evidence="8 9">
    <name type="scientific">Flavobacterium croceum DSM 17960</name>
    <dbReference type="NCBI Taxonomy" id="1121886"/>
    <lineage>
        <taxon>Bacteria</taxon>
        <taxon>Pseudomonadati</taxon>
        <taxon>Bacteroidota</taxon>
        <taxon>Flavobacteriia</taxon>
        <taxon>Flavobacteriales</taxon>
        <taxon>Flavobacteriaceae</taxon>
        <taxon>Flavobacterium</taxon>
    </lineage>
</organism>
<dbReference type="InterPro" id="IPR004358">
    <property type="entry name" value="Sig_transdc_His_kin-like_C"/>
</dbReference>
<name>A0A2S4NBR1_9FLAO</name>
<dbReference type="PANTHER" id="PTHR43711:SF26">
    <property type="entry name" value="SENSOR HISTIDINE KINASE RCSC"/>
    <property type="match status" value="1"/>
</dbReference>
<sequence>MFEKIREKYLLNKTQIIEIDTLGNILNSDNRIFNLSGVGQIYDFHPFFYSIESLLSLKNCEQIFYCIHIEHLNVQKSVDVFFTNTESENPILILYDFTEHYTNFQHIAQEKNETVLNFHLEELKTKLLQAEKEFKNKFMANVGHDLKTPLGASLWFINMLEKTELTNSQREAVLLLKETNTLIKGLIDDILDLSKLELGKISLDENWENLSDIIKHIQSIITPKSNQNGLQFTVEFEQNQLPQFIYTDKVRLQQILINLLDNSIKFTRKGYVKLSVKNIEKQKDTAQLLFEVEDTGIGMKITNKNDIYNSFTKLHNQKNIEGSGLGLSIVSNLITLMQGDIHYVTQLNQGTTFSILLPFKTK</sequence>
<dbReference type="Pfam" id="PF02518">
    <property type="entry name" value="HATPase_c"/>
    <property type="match status" value="1"/>
</dbReference>
<dbReference type="InterPro" id="IPR050736">
    <property type="entry name" value="Sensor_HK_Regulatory"/>
</dbReference>
<dbReference type="FunFam" id="3.30.565.10:FF:000010">
    <property type="entry name" value="Sensor histidine kinase RcsC"/>
    <property type="match status" value="1"/>
</dbReference>
<dbReference type="Pfam" id="PF00512">
    <property type="entry name" value="HisKA"/>
    <property type="match status" value="1"/>
</dbReference>
<dbReference type="SUPFAM" id="SSF47384">
    <property type="entry name" value="Homodimeric domain of signal transducing histidine kinase"/>
    <property type="match status" value="1"/>
</dbReference>
<keyword evidence="9" id="KW-1185">Reference proteome</keyword>
<keyword evidence="3" id="KW-0597">Phosphoprotein</keyword>
<feature type="domain" description="Histidine kinase" evidence="7">
    <location>
        <begin position="141"/>
        <end position="361"/>
    </location>
</feature>
<dbReference type="InterPro" id="IPR003594">
    <property type="entry name" value="HATPase_dom"/>
</dbReference>
<dbReference type="PRINTS" id="PR00344">
    <property type="entry name" value="BCTRLSENSOR"/>
</dbReference>
<evidence type="ECO:0000313" key="9">
    <source>
        <dbReference type="Proteomes" id="UP000237056"/>
    </source>
</evidence>
<dbReference type="PANTHER" id="PTHR43711">
    <property type="entry name" value="TWO-COMPONENT HISTIDINE KINASE"/>
    <property type="match status" value="1"/>
</dbReference>
<evidence type="ECO:0000256" key="5">
    <source>
        <dbReference type="ARBA" id="ARBA00022777"/>
    </source>
</evidence>
<dbReference type="InterPro" id="IPR036097">
    <property type="entry name" value="HisK_dim/P_sf"/>
</dbReference>
<dbReference type="PROSITE" id="PS50109">
    <property type="entry name" value="HIS_KIN"/>
    <property type="match status" value="1"/>
</dbReference>
<evidence type="ECO:0000256" key="4">
    <source>
        <dbReference type="ARBA" id="ARBA00022679"/>
    </source>
</evidence>
<comment type="caution">
    <text evidence="8">The sequence shown here is derived from an EMBL/GenBank/DDBJ whole genome shotgun (WGS) entry which is preliminary data.</text>
</comment>
<dbReference type="GO" id="GO:0000155">
    <property type="term" value="F:phosphorelay sensor kinase activity"/>
    <property type="evidence" value="ECO:0007669"/>
    <property type="project" value="InterPro"/>
</dbReference>
<dbReference type="InterPro" id="IPR005467">
    <property type="entry name" value="His_kinase_dom"/>
</dbReference>
<dbReference type="OrthoDB" id="1046984at2"/>
<dbReference type="InterPro" id="IPR003661">
    <property type="entry name" value="HisK_dim/P_dom"/>
</dbReference>
<dbReference type="SMART" id="SM00387">
    <property type="entry name" value="HATPase_c"/>
    <property type="match status" value="1"/>
</dbReference>
<dbReference type="EMBL" id="PQNY01000001">
    <property type="protein sequence ID" value="POS03136.1"/>
    <property type="molecule type" value="Genomic_DNA"/>
</dbReference>
<dbReference type="Gene3D" id="3.30.565.10">
    <property type="entry name" value="Histidine kinase-like ATPase, C-terminal domain"/>
    <property type="match status" value="1"/>
</dbReference>
<evidence type="ECO:0000256" key="2">
    <source>
        <dbReference type="ARBA" id="ARBA00012438"/>
    </source>
</evidence>
<dbReference type="RefSeq" id="WP_103724877.1">
    <property type="nucleotide sequence ID" value="NZ_PQNY01000001.1"/>
</dbReference>